<dbReference type="PANTHER" id="PTHR13462">
    <property type="entry name" value="CALCIUM UNIPORTER PROTEIN, MITOCHONDRIAL"/>
    <property type="match status" value="1"/>
</dbReference>
<dbReference type="Pfam" id="PF04678">
    <property type="entry name" value="MCU"/>
    <property type="match status" value="1"/>
</dbReference>
<dbReference type="EMBL" id="JBBNAE010000004">
    <property type="protein sequence ID" value="KAK9129956.1"/>
    <property type="molecule type" value="Genomic_DNA"/>
</dbReference>
<evidence type="ECO:0000256" key="7">
    <source>
        <dbReference type="ARBA" id="ARBA00022989"/>
    </source>
</evidence>
<dbReference type="InterPro" id="IPR006769">
    <property type="entry name" value="MCU_C"/>
</dbReference>
<protein>
    <recommendedName>
        <fullName evidence="11">Calcium uniporter protein C-terminal domain-containing protein</fullName>
    </recommendedName>
</protein>
<dbReference type="GO" id="GO:0036444">
    <property type="term" value="P:calcium import into the mitochondrion"/>
    <property type="evidence" value="ECO:0007669"/>
    <property type="project" value="TreeGrafter"/>
</dbReference>
<comment type="similarity">
    <text evidence="2">Belongs to the MCU (TC 1.A.77) family.</text>
</comment>
<evidence type="ECO:0000256" key="6">
    <source>
        <dbReference type="ARBA" id="ARBA00022837"/>
    </source>
</evidence>
<evidence type="ECO:0000313" key="12">
    <source>
        <dbReference type="EMBL" id="KAK9129956.1"/>
    </source>
</evidence>
<dbReference type="Proteomes" id="UP001417504">
    <property type="component" value="Unassembled WGS sequence"/>
</dbReference>
<dbReference type="InterPro" id="IPR039055">
    <property type="entry name" value="MCU_fam"/>
</dbReference>
<keyword evidence="7 10" id="KW-1133">Transmembrane helix</keyword>
<keyword evidence="3" id="KW-0813">Transport</keyword>
<keyword evidence="6" id="KW-0106">Calcium</keyword>
<gene>
    <name evidence="12" type="ORF">Sjap_010443</name>
</gene>
<keyword evidence="9 10" id="KW-0472">Membrane</keyword>
<reference evidence="12 13" key="1">
    <citation type="submission" date="2024-01" db="EMBL/GenBank/DDBJ databases">
        <title>Genome assemblies of Stephania.</title>
        <authorList>
            <person name="Yang L."/>
        </authorList>
    </citation>
    <scope>NUCLEOTIDE SEQUENCE [LARGE SCALE GENOMIC DNA]</scope>
    <source>
        <strain evidence="12">QJT</strain>
        <tissue evidence="12">Leaf</tissue>
    </source>
</reference>
<evidence type="ECO:0000256" key="5">
    <source>
        <dbReference type="ARBA" id="ARBA00022692"/>
    </source>
</evidence>
<comment type="subcellular location">
    <subcellularLocation>
        <location evidence="1">Membrane</location>
        <topology evidence="1">Multi-pass membrane protein</topology>
    </subcellularLocation>
</comment>
<dbReference type="GO" id="GO:0051560">
    <property type="term" value="P:mitochondrial calcium ion homeostasis"/>
    <property type="evidence" value="ECO:0007669"/>
    <property type="project" value="InterPro"/>
</dbReference>
<feature type="domain" description="Calcium uniporter protein C-terminal" evidence="11">
    <location>
        <begin position="163"/>
        <end position="322"/>
    </location>
</feature>
<evidence type="ECO:0000256" key="4">
    <source>
        <dbReference type="ARBA" id="ARBA00022568"/>
    </source>
</evidence>
<dbReference type="PANTHER" id="PTHR13462:SF31">
    <property type="entry name" value="CALCIUM UNIPORTER PROTEIN 1, MITOCHONDRIAL"/>
    <property type="match status" value="1"/>
</dbReference>
<dbReference type="GO" id="GO:0015292">
    <property type="term" value="F:uniporter activity"/>
    <property type="evidence" value="ECO:0007669"/>
    <property type="project" value="TreeGrafter"/>
</dbReference>
<evidence type="ECO:0000256" key="1">
    <source>
        <dbReference type="ARBA" id="ARBA00004141"/>
    </source>
</evidence>
<keyword evidence="8" id="KW-0406">Ion transport</keyword>
<feature type="transmembrane region" description="Helical" evidence="10">
    <location>
        <begin position="238"/>
        <end position="258"/>
    </location>
</feature>
<feature type="transmembrane region" description="Helical" evidence="10">
    <location>
        <begin position="264"/>
        <end position="284"/>
    </location>
</feature>
<organism evidence="12 13">
    <name type="scientific">Stephania japonica</name>
    <dbReference type="NCBI Taxonomy" id="461633"/>
    <lineage>
        <taxon>Eukaryota</taxon>
        <taxon>Viridiplantae</taxon>
        <taxon>Streptophyta</taxon>
        <taxon>Embryophyta</taxon>
        <taxon>Tracheophyta</taxon>
        <taxon>Spermatophyta</taxon>
        <taxon>Magnoliopsida</taxon>
        <taxon>Ranunculales</taxon>
        <taxon>Menispermaceae</taxon>
        <taxon>Menispermoideae</taxon>
        <taxon>Cissampelideae</taxon>
        <taxon>Stephania</taxon>
    </lineage>
</organism>
<evidence type="ECO:0000256" key="9">
    <source>
        <dbReference type="ARBA" id="ARBA00023136"/>
    </source>
</evidence>
<evidence type="ECO:0000256" key="3">
    <source>
        <dbReference type="ARBA" id="ARBA00022448"/>
    </source>
</evidence>
<dbReference type="GO" id="GO:1990246">
    <property type="term" value="C:uniplex complex"/>
    <property type="evidence" value="ECO:0007669"/>
    <property type="project" value="TreeGrafter"/>
</dbReference>
<proteinExistence type="inferred from homology"/>
<evidence type="ECO:0000256" key="10">
    <source>
        <dbReference type="SAM" id="Phobius"/>
    </source>
</evidence>
<dbReference type="AlphaFoldDB" id="A0AAP0P751"/>
<evidence type="ECO:0000313" key="13">
    <source>
        <dbReference type="Proteomes" id="UP001417504"/>
    </source>
</evidence>
<accession>A0AAP0P751</accession>
<evidence type="ECO:0000256" key="8">
    <source>
        <dbReference type="ARBA" id="ARBA00023065"/>
    </source>
</evidence>
<name>A0AAP0P751_9MAGN</name>
<keyword evidence="5 10" id="KW-0812">Transmembrane</keyword>
<sequence length="356" mass="40255">MAFRKTLAQRLINITRTSSSSTGQSRFSLQSLRTLMPTALGRECLSAAEADEKGVFRRFLQKREIVQSAARTPEIASSVLIGDKLMETLKGMSVNRDRIRLDGLIPKKRSSDPPIEGISVVDAKKLLRISQMEMLKSKMRNVPKSIVSYSEFVQICVENTSADQGREFAKMLDEAGAVIVLGDSVFLRPEQVTKAIEGLIPLSVRTGPADPRRKELEKMEEEKMVIDREAESLVRKELWAGLAFLMAQTVAFARLTFWELSWDVMEPVCFFVTSAYFMAGYGFFLRTSKDPSFEGFFESRFKAKQEQLMKDKKFDMERFEELKRAYYPLSFSASEPSANSASCSNFNCSCPHRALS</sequence>
<evidence type="ECO:0000259" key="11">
    <source>
        <dbReference type="Pfam" id="PF04678"/>
    </source>
</evidence>
<evidence type="ECO:0000256" key="2">
    <source>
        <dbReference type="ARBA" id="ARBA00005653"/>
    </source>
</evidence>
<comment type="caution">
    <text evidence="12">The sequence shown here is derived from an EMBL/GenBank/DDBJ whole genome shotgun (WGS) entry which is preliminary data.</text>
</comment>
<keyword evidence="13" id="KW-1185">Reference proteome</keyword>
<keyword evidence="4" id="KW-0109">Calcium transport</keyword>
<dbReference type="GO" id="GO:0005262">
    <property type="term" value="F:calcium channel activity"/>
    <property type="evidence" value="ECO:0007669"/>
    <property type="project" value="TreeGrafter"/>
</dbReference>